<dbReference type="GO" id="GO:0003964">
    <property type="term" value="F:RNA-directed DNA polymerase activity"/>
    <property type="evidence" value="ECO:0007669"/>
    <property type="project" value="UniProtKB-KW"/>
</dbReference>
<comment type="caution">
    <text evidence="6">The sequence shown here is derived from an EMBL/GenBank/DDBJ whole genome shotgun (WGS) entry which is preliminary data.</text>
</comment>
<keyword evidence="3" id="KW-0479">Metal-binding</keyword>
<evidence type="ECO:0000256" key="1">
    <source>
        <dbReference type="ARBA" id="ARBA00022679"/>
    </source>
</evidence>
<evidence type="ECO:0000256" key="4">
    <source>
        <dbReference type="ARBA" id="ARBA00022842"/>
    </source>
</evidence>
<evidence type="ECO:0000256" key="2">
    <source>
        <dbReference type="ARBA" id="ARBA00022695"/>
    </source>
</evidence>
<evidence type="ECO:0000313" key="7">
    <source>
        <dbReference type="Proteomes" id="UP000649232"/>
    </source>
</evidence>
<sequence length="371" mass="41591">MSSQIEYSQAGIASIDSLAKALSLTSIDLVKLANNASNLYRISKQIEKEDGSKRVVYDALSPLKVVLSTFRKRIIDKAVLPEHISAGKKGKSYIDNAEVHAGSKGLLSEDIKNFFPQVSSKSVFEAFKYLYKMSPEVAEVAALLCTKDGHLVQGSSVSGSLANVIFYAKEPLLVDSLKHLGFRYTRYYDDVHISHETDDFSRNIGELRTKVYGLFLSQGLQPHRTAKKSHYANGSRQMTVHGIITNNAKIKPNPKMVSDTRAMLFQMERLLETDYTIDSVVSLYRSIRGKIQTLKAQGSKKSDGQLRTLNSLIQKVDEGKAKKFVRKVRKVKTRKEYNKFSSKLAVLKKINVKVMRVIKTESDLAKKSFKA</sequence>
<organism evidence="6 7">
    <name type="scientific">Paraglaciecola chathamensis</name>
    <dbReference type="NCBI Taxonomy" id="368405"/>
    <lineage>
        <taxon>Bacteria</taxon>
        <taxon>Pseudomonadati</taxon>
        <taxon>Pseudomonadota</taxon>
        <taxon>Gammaproteobacteria</taxon>
        <taxon>Alteromonadales</taxon>
        <taxon>Alteromonadaceae</taxon>
        <taxon>Paraglaciecola</taxon>
    </lineage>
</organism>
<dbReference type="PRINTS" id="PR00866">
    <property type="entry name" value="RNADNAPOLMS"/>
</dbReference>
<keyword evidence="2" id="KW-0548">Nucleotidyltransferase</keyword>
<evidence type="ECO:0000256" key="5">
    <source>
        <dbReference type="ARBA" id="ARBA00022918"/>
    </source>
</evidence>
<dbReference type="CDD" id="cd03487">
    <property type="entry name" value="RT_Bac_retron_II"/>
    <property type="match status" value="1"/>
</dbReference>
<reference evidence="6 7" key="1">
    <citation type="submission" date="2020-12" db="EMBL/GenBank/DDBJ databases">
        <title>Draft genome sequences of nine environmental bacterial isolates colonizing plastic.</title>
        <authorList>
            <person name="Borre I."/>
            <person name="Sonnenschein E.C."/>
        </authorList>
    </citation>
    <scope>NUCLEOTIDE SEQUENCE [LARGE SCALE GENOMIC DNA]</scope>
    <source>
        <strain evidence="6 7">IB30</strain>
    </source>
</reference>
<evidence type="ECO:0000256" key="3">
    <source>
        <dbReference type="ARBA" id="ARBA00022723"/>
    </source>
</evidence>
<keyword evidence="5 6" id="KW-0695">RNA-directed DNA polymerase</keyword>
<keyword evidence="1" id="KW-0808">Transferase</keyword>
<dbReference type="InterPro" id="IPR000123">
    <property type="entry name" value="Reverse_transcriptase_msDNA"/>
</dbReference>
<protein>
    <submittedName>
        <fullName evidence="6">RNA-directed DNA polymerase</fullName>
    </submittedName>
</protein>
<name>A0ABS0WCW2_9ALTE</name>
<gene>
    <name evidence="6" type="ORF">JEU11_07640</name>
</gene>
<evidence type="ECO:0000313" key="6">
    <source>
        <dbReference type="EMBL" id="MBJ2136317.1"/>
    </source>
</evidence>
<dbReference type="Proteomes" id="UP000649232">
    <property type="component" value="Unassembled WGS sequence"/>
</dbReference>
<accession>A0ABS0WCW2</accession>
<dbReference type="RefSeq" id="WP_198824249.1">
    <property type="nucleotide sequence ID" value="NZ_JAEILT010000009.1"/>
</dbReference>
<dbReference type="EMBL" id="JAEILT010000009">
    <property type="protein sequence ID" value="MBJ2136317.1"/>
    <property type="molecule type" value="Genomic_DNA"/>
</dbReference>
<proteinExistence type="predicted"/>
<keyword evidence="4" id="KW-0460">Magnesium</keyword>